<dbReference type="Proteomes" id="UP000283655">
    <property type="component" value="Unassembled WGS sequence"/>
</dbReference>
<dbReference type="AlphaFoldDB" id="A0A419AZ63"/>
<dbReference type="Gene3D" id="1.10.238.160">
    <property type="match status" value="1"/>
</dbReference>
<organism evidence="1 2">
    <name type="scientific">Pectobacterium carotovorum</name>
    <name type="common">Erwinia carotovora</name>
    <dbReference type="NCBI Taxonomy" id="554"/>
    <lineage>
        <taxon>Bacteria</taxon>
        <taxon>Pseudomonadati</taxon>
        <taxon>Pseudomonadota</taxon>
        <taxon>Gammaproteobacteria</taxon>
        <taxon>Enterobacterales</taxon>
        <taxon>Pectobacteriaceae</taxon>
        <taxon>Pectobacterium</taxon>
    </lineage>
</organism>
<accession>A0A419AZ63</accession>
<reference evidence="1 2" key="1">
    <citation type="submission" date="2018-09" db="EMBL/GenBank/DDBJ databases">
        <title>Phylogenetic diversity of Pectobacterium and Dickeya strains causing blackleg disease of potato in Morocco.</title>
        <authorList>
            <person name="Oulghazi S."/>
            <person name="Moumni M."/>
            <person name="Faure D."/>
        </authorList>
    </citation>
    <scope>NUCLEOTIDE SEQUENCE [LARGE SCALE GENOMIC DNA]</scope>
    <source>
        <strain evidence="1 2">S1.15.11.2D</strain>
    </source>
</reference>
<dbReference type="PANTHER" id="PTHR36154">
    <property type="entry name" value="DNA-BINDING TRANSCRIPTIONAL ACTIVATOR ALPA"/>
    <property type="match status" value="1"/>
</dbReference>
<protein>
    <submittedName>
        <fullName evidence="1">AlpA family transcriptional regulator</fullName>
    </submittedName>
</protein>
<comment type="caution">
    <text evidence="1">The sequence shown here is derived from an EMBL/GenBank/DDBJ whole genome shotgun (WGS) entry which is preliminary data.</text>
</comment>
<dbReference type="EMBL" id="QZDH01000008">
    <property type="protein sequence ID" value="RJL53695.1"/>
    <property type="molecule type" value="Genomic_DNA"/>
</dbReference>
<gene>
    <name evidence="1" type="ORF">D5071_03655</name>
</gene>
<proteinExistence type="predicted"/>
<dbReference type="RefSeq" id="WP_119872877.1">
    <property type="nucleotide sequence ID" value="NZ_QZDH01000008.1"/>
</dbReference>
<dbReference type="Pfam" id="PF05930">
    <property type="entry name" value="Phage_AlpA"/>
    <property type="match status" value="1"/>
</dbReference>
<dbReference type="InterPro" id="IPR052931">
    <property type="entry name" value="Prophage_regulatory_activator"/>
</dbReference>
<evidence type="ECO:0000313" key="2">
    <source>
        <dbReference type="Proteomes" id="UP000283655"/>
    </source>
</evidence>
<dbReference type="PANTHER" id="PTHR36154:SF1">
    <property type="entry name" value="DNA-BINDING TRANSCRIPTIONAL ACTIVATOR ALPA"/>
    <property type="match status" value="1"/>
</dbReference>
<name>A0A419AZ63_PECCA</name>
<sequence>MDASLVKNKEIRLIRLKDVMAKTGLPRSTIYHRMKDGRFPLNVSIGERTVAWVEQEIIDWINSNLVNRKSAE</sequence>
<dbReference type="InterPro" id="IPR010260">
    <property type="entry name" value="AlpA"/>
</dbReference>
<evidence type="ECO:0000313" key="1">
    <source>
        <dbReference type="EMBL" id="RJL53695.1"/>
    </source>
</evidence>